<evidence type="ECO:0000313" key="1">
    <source>
        <dbReference type="EMBL" id="EKG16214.1"/>
    </source>
</evidence>
<sequence>MGFSHHSRSRFWTLFFQNTAVWGKTKTKRDKRRKVPKANGAESIVLCSLHCCLLLRRERQKTTVLHLIRPKFFHSQSHLLFTCWEIEGSDSKLFNHTLFFFSLSFRHHVETKCLLRIVLCRRPPFALTYAPLPIVHIAFNTSTLPCHQIGRLCIIYMTISALCSFVNVRRRAMEGKE</sequence>
<dbReference type="VEuPathDB" id="FungiDB:MPH_06651"/>
<reference evidence="1 2" key="1">
    <citation type="journal article" date="2012" name="BMC Genomics">
        <title>Tools to kill: Genome of one of the most destructive plant pathogenic fungi Macrophomina phaseolina.</title>
        <authorList>
            <person name="Islam M.S."/>
            <person name="Haque M.S."/>
            <person name="Islam M.M."/>
            <person name="Emdad E.M."/>
            <person name="Halim A."/>
            <person name="Hossen Q.M.M."/>
            <person name="Hossain M.Z."/>
            <person name="Ahmed B."/>
            <person name="Rahim S."/>
            <person name="Rahman M.S."/>
            <person name="Alam M.M."/>
            <person name="Hou S."/>
            <person name="Wan X."/>
            <person name="Saito J.A."/>
            <person name="Alam M."/>
        </authorList>
    </citation>
    <scope>NUCLEOTIDE SEQUENCE [LARGE SCALE GENOMIC DNA]</scope>
    <source>
        <strain evidence="1 2">MS6</strain>
    </source>
</reference>
<accession>K2S119</accession>
<dbReference type="Proteomes" id="UP000007129">
    <property type="component" value="Unassembled WGS sequence"/>
</dbReference>
<dbReference type="AlphaFoldDB" id="K2S119"/>
<dbReference type="InParanoid" id="K2S119"/>
<organism evidence="1 2">
    <name type="scientific">Macrophomina phaseolina (strain MS6)</name>
    <name type="common">Charcoal rot fungus</name>
    <dbReference type="NCBI Taxonomy" id="1126212"/>
    <lineage>
        <taxon>Eukaryota</taxon>
        <taxon>Fungi</taxon>
        <taxon>Dikarya</taxon>
        <taxon>Ascomycota</taxon>
        <taxon>Pezizomycotina</taxon>
        <taxon>Dothideomycetes</taxon>
        <taxon>Dothideomycetes incertae sedis</taxon>
        <taxon>Botryosphaeriales</taxon>
        <taxon>Botryosphaeriaceae</taxon>
        <taxon>Macrophomina</taxon>
    </lineage>
</organism>
<evidence type="ECO:0000313" key="2">
    <source>
        <dbReference type="Proteomes" id="UP000007129"/>
    </source>
</evidence>
<comment type="caution">
    <text evidence="1">The sequence shown here is derived from an EMBL/GenBank/DDBJ whole genome shotgun (WGS) entry which is preliminary data.</text>
</comment>
<dbReference type="HOGENOM" id="CLU_1518155_0_0_1"/>
<proteinExistence type="predicted"/>
<gene>
    <name evidence="1" type="ORF">MPH_06651</name>
</gene>
<dbReference type="EMBL" id="AHHD01000284">
    <property type="protein sequence ID" value="EKG16214.1"/>
    <property type="molecule type" value="Genomic_DNA"/>
</dbReference>
<protein>
    <submittedName>
        <fullName evidence="1">Uncharacterized protein</fullName>
    </submittedName>
</protein>
<name>K2S119_MACPH</name>